<dbReference type="Proteomes" id="UP000004221">
    <property type="component" value="Unassembled WGS sequence"/>
</dbReference>
<dbReference type="GO" id="GO:0009234">
    <property type="term" value="P:menaquinone biosynthetic process"/>
    <property type="evidence" value="ECO:0007669"/>
    <property type="project" value="UniProtKB-KW"/>
</dbReference>
<reference evidence="5 6" key="1">
    <citation type="journal article" date="2012" name="ISME J.">
        <title>Nitrification expanded: discovery, physiology and genomics of a nitrite-oxidizing bacterium from the phylum Chloroflexi.</title>
        <authorList>
            <person name="Sorokin D.Y."/>
            <person name="Lucker S."/>
            <person name="Vejmelkova D."/>
            <person name="Kostrikina N.A."/>
            <person name="Kleerebezem R."/>
            <person name="Rijpstra W.I."/>
            <person name="Damste J.S."/>
            <person name="Le Paslier D."/>
            <person name="Muyzer G."/>
            <person name="Wagner M."/>
            <person name="van Loosdrecht M.C."/>
            <person name="Daims H."/>
        </authorList>
    </citation>
    <scope>NUCLEOTIDE SEQUENCE [LARGE SCALE GENOMIC DNA]</scope>
    <source>
        <strain evidence="6">none</strain>
    </source>
</reference>
<dbReference type="EC" id="2.1.1.-" evidence="5"/>
<dbReference type="SUPFAM" id="SSF53335">
    <property type="entry name" value="S-adenosyl-L-methionine-dependent methyltransferases"/>
    <property type="match status" value="1"/>
</dbReference>
<dbReference type="Pfam" id="PF01209">
    <property type="entry name" value="Ubie_methyltran"/>
    <property type="match status" value="1"/>
</dbReference>
<keyword evidence="4" id="KW-0949">S-adenosyl-L-methionine</keyword>
<gene>
    <name evidence="5" type="ORF">NITHO_4540001</name>
</gene>
<keyword evidence="2 5" id="KW-0489">Methyltransferase</keyword>
<dbReference type="InterPro" id="IPR004033">
    <property type="entry name" value="UbiE/COQ5_MeTrFase"/>
</dbReference>
<dbReference type="PROSITE" id="PS51608">
    <property type="entry name" value="SAM_MT_UBIE"/>
    <property type="match status" value="1"/>
</dbReference>
<organism evidence="5 6">
    <name type="scientific">Nitrolancea hollandica Lb</name>
    <dbReference type="NCBI Taxonomy" id="1129897"/>
    <lineage>
        <taxon>Bacteria</taxon>
        <taxon>Pseudomonadati</taxon>
        <taxon>Thermomicrobiota</taxon>
        <taxon>Thermomicrobia</taxon>
        <taxon>Sphaerobacterales</taxon>
        <taxon>Sphaerobacterineae</taxon>
        <taxon>Sphaerobacteraceae</taxon>
        <taxon>Nitrolancea</taxon>
    </lineage>
</organism>
<dbReference type="InterPro" id="IPR029063">
    <property type="entry name" value="SAM-dependent_MTases_sf"/>
</dbReference>
<comment type="caution">
    <text evidence="5">The sequence shown here is derived from an EMBL/GenBank/DDBJ whole genome shotgun (WGS) entry which is preliminary data.</text>
</comment>
<dbReference type="CDD" id="cd02440">
    <property type="entry name" value="AdoMet_MTases"/>
    <property type="match status" value="1"/>
</dbReference>
<evidence type="ECO:0000256" key="3">
    <source>
        <dbReference type="ARBA" id="ARBA00022679"/>
    </source>
</evidence>
<dbReference type="PANTHER" id="PTHR43591:SF24">
    <property type="entry name" value="2-METHOXY-6-POLYPRENYL-1,4-BENZOQUINOL METHYLASE, MITOCHONDRIAL"/>
    <property type="match status" value="1"/>
</dbReference>
<accession>I4EKC8</accession>
<name>I4EKC8_9BACT</name>
<dbReference type="Gene3D" id="3.40.50.150">
    <property type="entry name" value="Vaccinia Virus protein VP39"/>
    <property type="match status" value="1"/>
</dbReference>
<protein>
    <submittedName>
        <fullName evidence="5">Menaquinone biosynthesis methyltransferase ubiE</fullName>
        <ecNumber evidence="5">2.1.1.-</ecNumber>
    </submittedName>
</protein>
<evidence type="ECO:0000256" key="4">
    <source>
        <dbReference type="ARBA" id="ARBA00022691"/>
    </source>
</evidence>
<evidence type="ECO:0000256" key="1">
    <source>
        <dbReference type="ARBA" id="ARBA00022428"/>
    </source>
</evidence>
<sequence>MLDSAAEKLATNGHSEIVLLRSDAMRLPFPDGSFDACTVAFGLRNMIDYQAAVSEMARVLRPGGRLVILEMTPVRNPLFQTVFGVYFDRIVPFIGGLISGDREAYSYLPRSVSAFPDARKLGRMMRRAGLEQVRFKLLTMGTVALHVGVKPAAG</sequence>
<proteinExistence type="predicted"/>
<evidence type="ECO:0000313" key="6">
    <source>
        <dbReference type="Proteomes" id="UP000004221"/>
    </source>
</evidence>
<dbReference type="EMBL" id="CAGS01000395">
    <property type="protein sequence ID" value="CCF85140.1"/>
    <property type="molecule type" value="Genomic_DNA"/>
</dbReference>
<dbReference type="PROSITE" id="PS01184">
    <property type="entry name" value="UBIE_2"/>
    <property type="match status" value="1"/>
</dbReference>
<keyword evidence="3 5" id="KW-0808">Transferase</keyword>
<dbReference type="PANTHER" id="PTHR43591">
    <property type="entry name" value="METHYLTRANSFERASE"/>
    <property type="match status" value="1"/>
</dbReference>
<dbReference type="NCBIfam" id="TIGR01934">
    <property type="entry name" value="MenG_MenH_UbiE"/>
    <property type="match status" value="1"/>
</dbReference>
<keyword evidence="1" id="KW-0474">Menaquinone biosynthesis</keyword>
<dbReference type="GO" id="GO:0008168">
    <property type="term" value="F:methyltransferase activity"/>
    <property type="evidence" value="ECO:0007669"/>
    <property type="project" value="UniProtKB-KW"/>
</dbReference>
<dbReference type="InterPro" id="IPR023576">
    <property type="entry name" value="UbiE/COQ5_MeTrFase_CS"/>
</dbReference>
<evidence type="ECO:0000313" key="5">
    <source>
        <dbReference type="EMBL" id="CCF85140.1"/>
    </source>
</evidence>
<keyword evidence="6" id="KW-1185">Reference proteome</keyword>
<dbReference type="AlphaFoldDB" id="I4EKC8"/>
<dbReference type="GO" id="GO:0032259">
    <property type="term" value="P:methylation"/>
    <property type="evidence" value="ECO:0007669"/>
    <property type="project" value="UniProtKB-KW"/>
</dbReference>
<evidence type="ECO:0000256" key="2">
    <source>
        <dbReference type="ARBA" id="ARBA00022603"/>
    </source>
</evidence>